<evidence type="ECO:0000256" key="2">
    <source>
        <dbReference type="ARBA" id="ARBA00025223"/>
    </source>
</evidence>
<dbReference type="InterPro" id="IPR028457">
    <property type="entry name" value="ABI"/>
</dbReference>
<dbReference type="Gene3D" id="6.10.140.1620">
    <property type="match status" value="1"/>
</dbReference>
<dbReference type="Proteomes" id="UP000187406">
    <property type="component" value="Unassembled WGS sequence"/>
</dbReference>
<dbReference type="PANTHER" id="PTHR10460">
    <property type="entry name" value="ABL INTERACTOR FAMILY MEMBER"/>
    <property type="match status" value="1"/>
</dbReference>
<organism evidence="4 5">
    <name type="scientific">Cephalotus follicularis</name>
    <name type="common">Albany pitcher plant</name>
    <dbReference type="NCBI Taxonomy" id="3775"/>
    <lineage>
        <taxon>Eukaryota</taxon>
        <taxon>Viridiplantae</taxon>
        <taxon>Streptophyta</taxon>
        <taxon>Embryophyta</taxon>
        <taxon>Tracheophyta</taxon>
        <taxon>Spermatophyta</taxon>
        <taxon>Magnoliopsida</taxon>
        <taxon>eudicotyledons</taxon>
        <taxon>Gunneridae</taxon>
        <taxon>Pentapetalae</taxon>
        <taxon>rosids</taxon>
        <taxon>fabids</taxon>
        <taxon>Oxalidales</taxon>
        <taxon>Cephalotaceae</taxon>
        <taxon>Cephalotus</taxon>
    </lineage>
</organism>
<name>A0A1Q3BKY2_CEPFO</name>
<protein>
    <submittedName>
        <fullName evidence="4">Uncharacterized protein</fullName>
    </submittedName>
</protein>
<keyword evidence="5" id="KW-1185">Reference proteome</keyword>
<dbReference type="STRING" id="3775.A0A1Q3BKY2"/>
<feature type="compositionally biased region" description="Polar residues" evidence="3">
    <location>
        <begin position="218"/>
        <end position="232"/>
    </location>
</feature>
<sequence length="306" mass="34810">MESVTSTSSASAFQVASSQDEIFMQQRLEFSDTLKDLKNLRKQLYSAAEYFEVSYGEENQKQIVMETLKDYTAKALINTIDHLGSVAYKVNSLLDENIGGVYRTELRLCCMEQRLQTCKEFINCGGLCQQLMEIQNARHHKQYICSVGETLDAFGQIEAKYHPSRLSAEDNLHQFKNAVRVTTRETSSPYVREGHSTLNSPQFSLRQGNFSITRTTSINQKRVSDKQATSPHRSPLMRSGSVFFNSSTPNYSGELRPYPIETRRSVSMPSNAERDRTKDFQQQSSKSKRLLKALISMGKPQKGWLI</sequence>
<dbReference type="InParanoid" id="A0A1Q3BKY2"/>
<dbReference type="AlphaFoldDB" id="A0A1Q3BKY2"/>
<dbReference type="PANTHER" id="PTHR10460:SF47">
    <property type="entry name" value="PROTEIN ABIL2"/>
    <property type="match status" value="1"/>
</dbReference>
<evidence type="ECO:0000313" key="5">
    <source>
        <dbReference type="Proteomes" id="UP000187406"/>
    </source>
</evidence>
<dbReference type="OrthoDB" id="1927036at2759"/>
<evidence type="ECO:0000313" key="4">
    <source>
        <dbReference type="EMBL" id="GAV68677.1"/>
    </source>
</evidence>
<dbReference type="EMBL" id="BDDD01000652">
    <property type="protein sequence ID" value="GAV68677.1"/>
    <property type="molecule type" value="Genomic_DNA"/>
</dbReference>
<evidence type="ECO:0000256" key="3">
    <source>
        <dbReference type="SAM" id="MobiDB-lite"/>
    </source>
</evidence>
<feature type="compositionally biased region" description="Polar residues" evidence="3">
    <location>
        <begin position="242"/>
        <end position="251"/>
    </location>
</feature>
<gene>
    <name evidence="4" type="ORF">CFOL_v3_12180</name>
</gene>
<comment type="function">
    <text evidence="2">Involved in regulation of actin and microtubule organization. Part of a WAVE complex that activates the Arp2/3 complex.</text>
</comment>
<feature type="region of interest" description="Disordered" evidence="3">
    <location>
        <begin position="218"/>
        <end position="288"/>
    </location>
</feature>
<proteinExistence type="inferred from homology"/>
<accession>A0A1Q3BKY2</accession>
<comment type="similarity">
    <text evidence="1">Belongs to the ABI family.</text>
</comment>
<evidence type="ECO:0000256" key="1">
    <source>
        <dbReference type="ARBA" id="ARBA00010020"/>
    </source>
</evidence>
<comment type="caution">
    <text evidence="4">The sequence shown here is derived from an EMBL/GenBank/DDBJ whole genome shotgun (WGS) entry which is preliminary data.</text>
</comment>
<reference evidence="5" key="1">
    <citation type="submission" date="2016-04" db="EMBL/GenBank/DDBJ databases">
        <title>Cephalotus genome sequencing.</title>
        <authorList>
            <person name="Fukushima K."/>
            <person name="Hasebe M."/>
            <person name="Fang X."/>
        </authorList>
    </citation>
    <scope>NUCLEOTIDE SEQUENCE [LARGE SCALE GENOMIC DNA]</scope>
    <source>
        <strain evidence="5">cv. St1</strain>
    </source>
</reference>